<dbReference type="Proteomes" id="UP000188147">
    <property type="component" value="Chromosome"/>
</dbReference>
<gene>
    <name evidence="1" type="ORF">A9176_07725</name>
</gene>
<name>A0ABN4WPC5_9LACO</name>
<dbReference type="NCBIfam" id="TIGR01558">
    <property type="entry name" value="sm_term_P27"/>
    <property type="match status" value="1"/>
</dbReference>
<reference evidence="1 2" key="1">
    <citation type="submission" date="2016-06" db="EMBL/GenBank/DDBJ databases">
        <authorList>
            <person name="Kim H.J."/>
        </authorList>
    </citation>
    <scope>NUCLEOTIDE SEQUENCE [LARGE SCALE GENOMIC DNA]</scope>
    <source>
        <strain evidence="1 2">KFRI01</strain>
    </source>
</reference>
<evidence type="ECO:0000313" key="2">
    <source>
        <dbReference type="Proteomes" id="UP000188147"/>
    </source>
</evidence>
<keyword evidence="2" id="KW-1185">Reference proteome</keyword>
<dbReference type="RefSeq" id="WP_077283052.1">
    <property type="nucleotide sequence ID" value="NZ_CP016329.1"/>
</dbReference>
<protein>
    <submittedName>
        <fullName evidence="1">Terminase</fullName>
    </submittedName>
</protein>
<organism evidence="1 2">
    <name type="scientific">Leuconostoc garlicum</name>
    <dbReference type="NCBI Taxonomy" id="255248"/>
    <lineage>
        <taxon>Bacteria</taxon>
        <taxon>Bacillati</taxon>
        <taxon>Bacillota</taxon>
        <taxon>Bacilli</taxon>
        <taxon>Lactobacillales</taxon>
        <taxon>Lactobacillaceae</taxon>
        <taxon>Leuconostoc</taxon>
    </lineage>
</organism>
<dbReference type="InterPro" id="IPR006448">
    <property type="entry name" value="Phage_term_ssu_P27"/>
</dbReference>
<dbReference type="Pfam" id="PF05119">
    <property type="entry name" value="Terminase_4"/>
    <property type="match status" value="1"/>
</dbReference>
<evidence type="ECO:0000313" key="1">
    <source>
        <dbReference type="EMBL" id="AQN80241.1"/>
    </source>
</evidence>
<accession>A0ABN4WPC5</accession>
<proteinExistence type="predicted"/>
<sequence length="158" mass="16863">MPRKAKITTSTSDESYQRERTEALKEANSELNQLPKTAPKHLTGVASRLWTTIVPALNQLGYITVADKSTLEAFCINYSVMREAYESIKSVGAVYMNDGKVIKNPATAVLNDATGKVKSLGGDLGLSPSSRATLIDMASSDDNSLSADAIADMFGGSK</sequence>
<dbReference type="EMBL" id="CP016329">
    <property type="protein sequence ID" value="AQN80241.1"/>
    <property type="molecule type" value="Genomic_DNA"/>
</dbReference>